<name>A0A5C3N9L9_9AGAM</name>
<dbReference type="Pfam" id="PF00018">
    <property type="entry name" value="SH3_1"/>
    <property type="match status" value="1"/>
</dbReference>
<dbReference type="SUPFAM" id="SSF50044">
    <property type="entry name" value="SH3-domain"/>
    <property type="match status" value="1"/>
</dbReference>
<dbReference type="Proteomes" id="UP000305948">
    <property type="component" value="Unassembled WGS sequence"/>
</dbReference>
<evidence type="ECO:0000256" key="2">
    <source>
        <dbReference type="PROSITE-ProRule" id="PRU00192"/>
    </source>
</evidence>
<dbReference type="InterPro" id="IPR024982">
    <property type="entry name" value="Rax2-like_C"/>
</dbReference>
<evidence type="ECO:0000256" key="1">
    <source>
        <dbReference type="ARBA" id="ARBA00022443"/>
    </source>
</evidence>
<dbReference type="Gene3D" id="2.120.10.80">
    <property type="entry name" value="Kelch-type beta propeller"/>
    <property type="match status" value="1"/>
</dbReference>
<dbReference type="PANTHER" id="PTHR31778:SF2">
    <property type="entry name" value="BUD SITE SELECTION PROTEIN RAX2"/>
    <property type="match status" value="1"/>
</dbReference>
<dbReference type="InterPro" id="IPR048266">
    <property type="entry name" value="Rax2-like_second"/>
</dbReference>
<dbReference type="InterPro" id="IPR015915">
    <property type="entry name" value="Kelch-typ_b-propeller"/>
</dbReference>
<dbReference type="OrthoDB" id="2503993at2759"/>
<dbReference type="SUPFAM" id="SSF50965">
    <property type="entry name" value="Galactose oxidase, central domain"/>
    <property type="match status" value="2"/>
</dbReference>
<dbReference type="SMART" id="SM00326">
    <property type="entry name" value="SH3"/>
    <property type="match status" value="1"/>
</dbReference>
<feature type="chain" id="PRO_5022754319" description="SH3 domain-containing protein" evidence="4">
    <location>
        <begin position="35"/>
        <end position="1436"/>
    </location>
</feature>
<gene>
    <name evidence="6" type="ORF">OE88DRAFT_1189445</name>
</gene>
<feature type="signal peptide" evidence="4">
    <location>
        <begin position="1"/>
        <end position="34"/>
    </location>
</feature>
<evidence type="ECO:0000256" key="4">
    <source>
        <dbReference type="SAM" id="SignalP"/>
    </source>
</evidence>
<evidence type="ECO:0000313" key="6">
    <source>
        <dbReference type="EMBL" id="TFK54374.1"/>
    </source>
</evidence>
<keyword evidence="3" id="KW-0812">Transmembrane</keyword>
<evidence type="ECO:0000256" key="3">
    <source>
        <dbReference type="SAM" id="Phobius"/>
    </source>
</evidence>
<organism evidence="6 7">
    <name type="scientific">Heliocybe sulcata</name>
    <dbReference type="NCBI Taxonomy" id="5364"/>
    <lineage>
        <taxon>Eukaryota</taxon>
        <taxon>Fungi</taxon>
        <taxon>Dikarya</taxon>
        <taxon>Basidiomycota</taxon>
        <taxon>Agaricomycotina</taxon>
        <taxon>Agaricomycetes</taxon>
        <taxon>Gloeophyllales</taxon>
        <taxon>Gloeophyllaceae</taxon>
        <taxon>Heliocybe</taxon>
    </lineage>
</organism>
<dbReference type="InterPro" id="IPR048265">
    <property type="entry name" value="Rax2-like_third"/>
</dbReference>
<proteinExistence type="predicted"/>
<feature type="domain" description="SH3" evidence="5">
    <location>
        <begin position="1379"/>
        <end position="1436"/>
    </location>
</feature>
<dbReference type="InterPro" id="IPR036028">
    <property type="entry name" value="SH3-like_dom_sf"/>
</dbReference>
<dbReference type="InterPro" id="IPR001452">
    <property type="entry name" value="SH3_domain"/>
</dbReference>
<keyword evidence="3" id="KW-0472">Membrane</keyword>
<dbReference type="Gene3D" id="2.30.30.40">
    <property type="entry name" value="SH3 Domains"/>
    <property type="match status" value="1"/>
</dbReference>
<keyword evidence="3" id="KW-1133">Transmembrane helix</keyword>
<keyword evidence="7" id="KW-1185">Reference proteome</keyword>
<evidence type="ECO:0000259" key="5">
    <source>
        <dbReference type="PROSITE" id="PS50002"/>
    </source>
</evidence>
<dbReference type="PANTHER" id="PTHR31778">
    <property type="entry name" value="BUD SITE SELECTION PROTEIN RAX2"/>
    <property type="match status" value="1"/>
</dbReference>
<evidence type="ECO:0000313" key="7">
    <source>
        <dbReference type="Proteomes" id="UP000305948"/>
    </source>
</evidence>
<dbReference type="Pfam" id="PF12768">
    <property type="entry name" value="Rax2"/>
    <property type="match status" value="1"/>
</dbReference>
<reference evidence="6 7" key="1">
    <citation type="journal article" date="2019" name="Nat. Ecol. Evol.">
        <title>Megaphylogeny resolves global patterns of mushroom evolution.</title>
        <authorList>
            <person name="Varga T."/>
            <person name="Krizsan K."/>
            <person name="Foldi C."/>
            <person name="Dima B."/>
            <person name="Sanchez-Garcia M."/>
            <person name="Sanchez-Ramirez S."/>
            <person name="Szollosi G.J."/>
            <person name="Szarkandi J.G."/>
            <person name="Papp V."/>
            <person name="Albert L."/>
            <person name="Andreopoulos W."/>
            <person name="Angelini C."/>
            <person name="Antonin V."/>
            <person name="Barry K.W."/>
            <person name="Bougher N.L."/>
            <person name="Buchanan P."/>
            <person name="Buyck B."/>
            <person name="Bense V."/>
            <person name="Catcheside P."/>
            <person name="Chovatia M."/>
            <person name="Cooper J."/>
            <person name="Damon W."/>
            <person name="Desjardin D."/>
            <person name="Finy P."/>
            <person name="Geml J."/>
            <person name="Haridas S."/>
            <person name="Hughes K."/>
            <person name="Justo A."/>
            <person name="Karasinski D."/>
            <person name="Kautmanova I."/>
            <person name="Kiss B."/>
            <person name="Kocsube S."/>
            <person name="Kotiranta H."/>
            <person name="LaButti K.M."/>
            <person name="Lechner B.E."/>
            <person name="Liimatainen K."/>
            <person name="Lipzen A."/>
            <person name="Lukacs Z."/>
            <person name="Mihaltcheva S."/>
            <person name="Morgado L.N."/>
            <person name="Niskanen T."/>
            <person name="Noordeloos M.E."/>
            <person name="Ohm R.A."/>
            <person name="Ortiz-Santana B."/>
            <person name="Ovrebo C."/>
            <person name="Racz N."/>
            <person name="Riley R."/>
            <person name="Savchenko A."/>
            <person name="Shiryaev A."/>
            <person name="Soop K."/>
            <person name="Spirin V."/>
            <person name="Szebenyi C."/>
            <person name="Tomsovsky M."/>
            <person name="Tulloss R.E."/>
            <person name="Uehling J."/>
            <person name="Grigoriev I.V."/>
            <person name="Vagvolgyi C."/>
            <person name="Papp T."/>
            <person name="Martin F.M."/>
            <person name="Miettinen O."/>
            <person name="Hibbett D.S."/>
            <person name="Nagy L.G."/>
        </authorList>
    </citation>
    <scope>NUCLEOTIDE SEQUENCE [LARGE SCALE GENOMIC DNA]</scope>
    <source>
        <strain evidence="6 7">OMC1185</strain>
    </source>
</reference>
<protein>
    <recommendedName>
        <fullName evidence="5">SH3 domain-containing protein</fullName>
    </recommendedName>
</protein>
<keyword evidence="1 2" id="KW-0728">SH3 domain</keyword>
<keyword evidence="4" id="KW-0732">Signal</keyword>
<dbReference type="PROSITE" id="PS50002">
    <property type="entry name" value="SH3"/>
    <property type="match status" value="1"/>
</dbReference>
<accession>A0A5C3N9L9</accession>
<dbReference type="Pfam" id="PF20843">
    <property type="entry name" value="Rax2_3"/>
    <property type="match status" value="1"/>
</dbReference>
<dbReference type="EMBL" id="ML213506">
    <property type="protein sequence ID" value="TFK54374.1"/>
    <property type="molecule type" value="Genomic_DNA"/>
</dbReference>
<dbReference type="STRING" id="5364.A0A5C3N9L9"/>
<sequence length="1436" mass="146201">MNPSAAASKRKTRIIPLLALAALFSSTPHHAALAAQSLPQVDFDRMGTVGLGGAFAGFDLFDNSSVSFDPSTSTLLSRSSNGSLASLGSTNSGGAITAGCALGTTFYVGGAFSSVGGVSAANVAAYDTAKGAFAAVGSGGPNGEVLTMYCDESNNKVWVGGRFSSPGSSVAVWDTSANSWSAAPFGGLSGAQATVNSITTNSSATSLFFAGSFVTNFGGNGTVVNGTNNPNVPYSQGATPYSSSLVPIPLQSAQVQGSPSSSDSQFSNIQNILCPSGGDGPGQTWFAADGNTALITARTFTSLSASGVRLGNTFLDGRGTTGFSVTTIPDNTVQTLHYLDPQTGQNQTCSNPCPLLTDSSILYQDFIFSNPINITGVQISLSEWQGAGPGLHMMQLLSSGAFASSVGSQNGVSCFAPGASNTTSTGTWSEKDANTNIAGTVEAVLVSDVAVGTSPAQGPSFTWMPYVSASGTYDVNMLVPGCTAFQDCALRTSVQVTVFPGGGQQPWITTVNQQNTDDATALIYSGSIYPSSPDFVTTITMELASNPAGSGQDGQYEIVADRVQLVLNSANTTGSATSSGSGTVGAGGGQSSFGFFEWPLKSSANANATSSLPNTTETSLDSIGVGLLSGLGGVSSLTGASAAVAAVAHHPSGTVFIGGNFTLSSGSASGASHIVAYSNGALSALASNGLNGPVTSLFVDGNTLYIGGAFTDTTAGTTQGKLRGVAMYDVQAKQWGAMQAGVNGAVASLSYADGQVQVAGNFTQVLSASGSASGLETAGIAVWDTNRNSWVNSGGFLVGQMTFVGNGMAPSKGQNQSQIMAGNVAASLKYGAPGFVMLQTGGNDGVPEVTPLGVELGSDVASGSTGTTTTRRRSHISAVTTGWISNVRFPRLFSRQSAGSSTLPTTPSATAPAVLTGAFWTNSSSGNEVVVIGGNFSYTPSSGSSESRGVAIYDPTSSTLTALQGAQMNGTVRALFVQGDNLYVGGEFTLSGASVSGFAVYDLAQQQWASSQPPSLSLSSGTPLVHSITSSSSSSSLIVVAGTFSTAGSLTCNGICSWNTATNSWASLGNGIAGEVSSVAYAGSNQETLVASGVITLSDSTSANVAQYTFSNTSWAAVGNGADIPGPVTAVEVNDGNSSSIFAAGRSSDGSSSFLLFWNGAQWTTVGSGLEPSTNVSQLTMVPLQNTHSANGIIEPDRMLLVSGFLADSSFGNASSALFDGQNFIPYIMTRTADGDPGTISQVFHSLTTFSFTQKHFLAVGIVILISIAVGAGIVFLLVLIGILWTLFARRDETLAAKYDAAEEDDASSTHHRPSSLLAHINAATRNTIIGSTSPFAAFNAEKEEEHAGAGRVMSPDDPQFMRAETPSDAVIGGTTDDAAFRPSHARYSFDGAGEGELAVRAGQELQVLDDRDESWWYARDPRTGEEGVVPAAYLY</sequence>
<feature type="transmembrane region" description="Helical" evidence="3">
    <location>
        <begin position="1257"/>
        <end position="1288"/>
    </location>
</feature>
<dbReference type="GO" id="GO:1902929">
    <property type="term" value="C:plasma membrane of growing cell tip"/>
    <property type="evidence" value="ECO:0007669"/>
    <property type="project" value="TreeGrafter"/>
</dbReference>
<dbReference type="Pfam" id="PF20842">
    <property type="entry name" value="Rax2_2"/>
    <property type="match status" value="1"/>
</dbReference>
<dbReference type="InterPro" id="IPR011043">
    <property type="entry name" value="Gal_Oxase/kelch_b-propeller"/>
</dbReference>